<proteinExistence type="predicted"/>
<keyword evidence="2" id="KW-1185">Reference proteome</keyword>
<organism evidence="1 2">
    <name type="scientific">Biomphalaria pfeifferi</name>
    <name type="common">Bloodfluke planorb</name>
    <name type="synonym">Freshwater snail</name>
    <dbReference type="NCBI Taxonomy" id="112525"/>
    <lineage>
        <taxon>Eukaryota</taxon>
        <taxon>Metazoa</taxon>
        <taxon>Spiralia</taxon>
        <taxon>Lophotrochozoa</taxon>
        <taxon>Mollusca</taxon>
        <taxon>Gastropoda</taxon>
        <taxon>Heterobranchia</taxon>
        <taxon>Euthyneura</taxon>
        <taxon>Panpulmonata</taxon>
        <taxon>Hygrophila</taxon>
        <taxon>Lymnaeoidea</taxon>
        <taxon>Planorbidae</taxon>
        <taxon>Biomphalaria</taxon>
    </lineage>
</organism>
<protein>
    <submittedName>
        <fullName evidence="1">Uncharacterized protein</fullName>
    </submittedName>
</protein>
<name>A0AAD8C4P1_BIOPF</name>
<sequence length="84" mass="9565">MSHDQAVYLINHAGFDDDLNDQAVNHIYLMGFDDMNDQVTNHINLMGFDGDLNDQAINHMGFDDDLNDQAVNPMGFMMVFKKKV</sequence>
<dbReference type="Proteomes" id="UP001233172">
    <property type="component" value="Unassembled WGS sequence"/>
</dbReference>
<reference evidence="1" key="2">
    <citation type="submission" date="2023-04" db="EMBL/GenBank/DDBJ databases">
        <authorList>
            <person name="Bu L."/>
            <person name="Lu L."/>
            <person name="Laidemitt M.R."/>
            <person name="Zhang S.M."/>
            <person name="Mutuku M."/>
            <person name="Mkoji G."/>
            <person name="Steinauer M."/>
            <person name="Loker E.S."/>
        </authorList>
    </citation>
    <scope>NUCLEOTIDE SEQUENCE</scope>
    <source>
        <strain evidence="1">KasaAsao</strain>
        <tissue evidence="1">Whole Snail</tissue>
    </source>
</reference>
<comment type="caution">
    <text evidence="1">The sequence shown here is derived from an EMBL/GenBank/DDBJ whole genome shotgun (WGS) entry which is preliminary data.</text>
</comment>
<evidence type="ECO:0000313" key="1">
    <source>
        <dbReference type="EMBL" id="KAK0066431.1"/>
    </source>
</evidence>
<gene>
    <name evidence="1" type="ORF">Bpfe_003863</name>
</gene>
<evidence type="ECO:0000313" key="2">
    <source>
        <dbReference type="Proteomes" id="UP001233172"/>
    </source>
</evidence>
<reference evidence="1" key="1">
    <citation type="journal article" date="2023" name="PLoS Negl. Trop. Dis.">
        <title>A genome sequence for Biomphalaria pfeifferi, the major vector snail for the human-infecting parasite Schistosoma mansoni.</title>
        <authorList>
            <person name="Bu L."/>
            <person name="Lu L."/>
            <person name="Laidemitt M.R."/>
            <person name="Zhang S.M."/>
            <person name="Mutuku M."/>
            <person name="Mkoji G."/>
            <person name="Steinauer M."/>
            <person name="Loker E.S."/>
        </authorList>
    </citation>
    <scope>NUCLEOTIDE SEQUENCE</scope>
    <source>
        <strain evidence="1">KasaAsao</strain>
    </source>
</reference>
<accession>A0AAD8C4P1</accession>
<dbReference type="EMBL" id="JASAOG010000010">
    <property type="protein sequence ID" value="KAK0066431.1"/>
    <property type="molecule type" value="Genomic_DNA"/>
</dbReference>
<dbReference type="AlphaFoldDB" id="A0AAD8C4P1"/>